<keyword evidence="4" id="KW-1185">Reference proteome</keyword>
<dbReference type="GO" id="GO:0006270">
    <property type="term" value="P:DNA replication initiation"/>
    <property type="evidence" value="ECO:0007669"/>
    <property type="project" value="InterPro"/>
</dbReference>
<keyword evidence="3" id="KW-0614">Plasmid</keyword>
<dbReference type="AlphaFoldDB" id="B1VJ94"/>
<protein>
    <submittedName>
        <fullName evidence="3">Pi protein (Replication initiation protein)</fullName>
    </submittedName>
</protein>
<reference evidence="3 4" key="1">
    <citation type="journal article" date="2008" name="J. Bacteriol.">
        <title>Complete genome sequence of uropathogenic Proteus mirabilis, a master of both adherence and motility.</title>
        <authorList>
            <person name="Pearson M.M."/>
            <person name="Sebaihia M."/>
            <person name="Churcher C."/>
            <person name="Quail M.A."/>
            <person name="Seshasayee A.S."/>
            <person name="Luscombe N.M."/>
            <person name="Abdellah Z."/>
            <person name="Arrosmith C."/>
            <person name="Atkin B."/>
            <person name="Chillingworth T."/>
            <person name="Hauser H."/>
            <person name="Jagels K."/>
            <person name="Moule S."/>
            <person name="Mungall K."/>
            <person name="Norbertczak H."/>
            <person name="Rabbinowitsch E."/>
            <person name="Walker D."/>
            <person name="Whithead S."/>
            <person name="Thomson N.R."/>
            <person name="Rather P.N."/>
            <person name="Parkhill J."/>
            <person name="Mobley H.L."/>
        </authorList>
    </citation>
    <scope>NUCLEOTIDE SEQUENCE [LARGE SCALE GENOMIC DNA]</scope>
    <source>
        <strain evidence="3 4">HI4320</strain>
    </source>
</reference>
<dbReference type="Gene3D" id="1.10.10.10">
    <property type="entry name" value="Winged helix-like DNA-binding domain superfamily/Winged helix DNA-binding domain"/>
    <property type="match status" value="2"/>
</dbReference>
<dbReference type="InterPro" id="IPR000525">
    <property type="entry name" value="Initiator_Rep_WH1"/>
</dbReference>
<dbReference type="EnsemblBacteria" id="CAQ05994">
    <property type="protein sequence ID" value="CAQ05994"/>
    <property type="gene ID" value="PMIP01"/>
</dbReference>
<evidence type="ECO:0000259" key="2">
    <source>
        <dbReference type="Pfam" id="PF01051"/>
    </source>
</evidence>
<evidence type="ECO:0000313" key="3">
    <source>
        <dbReference type="EMBL" id="CAQ05994.1"/>
    </source>
</evidence>
<dbReference type="SUPFAM" id="SSF46785">
    <property type="entry name" value="Winged helix' DNA-binding domain"/>
    <property type="match status" value="2"/>
</dbReference>
<dbReference type="KEGG" id="pmr:PMIP01"/>
<dbReference type="PATRIC" id="fig|529507.6.peg.3641"/>
<dbReference type="Proteomes" id="UP000008319">
    <property type="component" value="Plasmid pHI4320"/>
</dbReference>
<organism evidence="3 4">
    <name type="scientific">Proteus mirabilis (strain HI4320)</name>
    <dbReference type="NCBI Taxonomy" id="529507"/>
    <lineage>
        <taxon>Bacteria</taxon>
        <taxon>Pseudomonadati</taxon>
        <taxon>Pseudomonadota</taxon>
        <taxon>Gammaproteobacteria</taxon>
        <taxon>Enterobacterales</taxon>
        <taxon>Morganellaceae</taxon>
        <taxon>Proteus</taxon>
    </lineage>
</organism>
<dbReference type="InterPro" id="IPR036388">
    <property type="entry name" value="WH-like_DNA-bd_sf"/>
</dbReference>
<dbReference type="Pfam" id="PF21205">
    <property type="entry name" value="Rep3_C"/>
    <property type="match status" value="1"/>
</dbReference>
<dbReference type="EMBL" id="AM942760">
    <property type="protein sequence ID" value="CAQ05994.1"/>
    <property type="molecule type" value="Genomic_DNA"/>
</dbReference>
<evidence type="ECO:0000313" key="4">
    <source>
        <dbReference type="Proteomes" id="UP000008319"/>
    </source>
</evidence>
<feature type="domain" description="Initiator Rep protein WH1" evidence="2">
    <location>
        <begin position="16"/>
        <end position="179"/>
    </location>
</feature>
<gene>
    <name evidence="3" type="primary">pir</name>
    <name evidence="3" type="ordered locus">PMIP01</name>
</gene>
<sequence>MRVTMNKKSLSRLTKVRHRNDLNLTLSALPIVAKKVLFLAMSQINSKNEFDDDHIFYVSASDYVQWANVKANAAYAALKEGAAILDSVLLKLNNEDILNLKNELKLPFTKKNIPDSMNLSLTEFSVYYNDEGRIGIKFTNSAKRFLCNLVGVEKKYTTQVLLSVVSLSSVNAASLYQLIRKHYSANSRLGFFDISIDELKDELNLYSIDEDGNKEYKYPDFPIFKRDVLNKSVKEIIKLTEVKNLKFEVSGKLGRKVDRLKFSYSLDSVNLTDDEREFLDMFDKNFSS</sequence>
<name>B1VJ94_PROMH</name>
<geneLocation type="plasmid" evidence="3 4">
    <name>pHI4320</name>
</geneLocation>
<accession>B1VJ94</accession>
<dbReference type="InterPro" id="IPR036390">
    <property type="entry name" value="WH_DNA-bd_sf"/>
</dbReference>
<comment type="similarity">
    <text evidence="1">Belongs to the initiator RepB protein family.</text>
</comment>
<dbReference type="GO" id="GO:0003887">
    <property type="term" value="F:DNA-directed DNA polymerase activity"/>
    <property type="evidence" value="ECO:0007669"/>
    <property type="project" value="InterPro"/>
</dbReference>
<evidence type="ECO:0000256" key="1">
    <source>
        <dbReference type="ARBA" id="ARBA00038283"/>
    </source>
</evidence>
<dbReference type="Pfam" id="PF01051">
    <property type="entry name" value="Rep3_N"/>
    <property type="match status" value="1"/>
</dbReference>
<dbReference type="eggNOG" id="COG5527">
    <property type="taxonomic scope" value="Bacteria"/>
</dbReference>
<proteinExistence type="inferred from homology"/>
<dbReference type="HOGENOM" id="CLU_081256_0_0_6"/>